<dbReference type="GO" id="GO:0019632">
    <property type="term" value="P:shikimate metabolic process"/>
    <property type="evidence" value="ECO:0007669"/>
    <property type="project" value="TreeGrafter"/>
</dbReference>
<dbReference type="Gene3D" id="3.40.50.300">
    <property type="entry name" value="P-loop containing nucleotide triphosphate hydrolases"/>
    <property type="match status" value="1"/>
</dbReference>
<dbReference type="SUPFAM" id="SSF52540">
    <property type="entry name" value="P-loop containing nucleoside triphosphate hydrolases"/>
    <property type="match status" value="1"/>
</dbReference>
<dbReference type="InterPro" id="IPR041121">
    <property type="entry name" value="SDH_C"/>
</dbReference>
<name>A0AAD9YPG6_COLKA</name>
<dbReference type="Pfam" id="PF08501">
    <property type="entry name" value="Shikimate_dh_N"/>
    <property type="match status" value="2"/>
</dbReference>
<comment type="similarity">
    <text evidence="2">In the N-terminal section; belongs to the shikimate kinase family.</text>
</comment>
<evidence type="ECO:0000256" key="1">
    <source>
        <dbReference type="ARBA" id="ARBA00006477"/>
    </source>
</evidence>
<dbReference type="GO" id="GO:0005737">
    <property type="term" value="C:cytoplasm"/>
    <property type="evidence" value="ECO:0007669"/>
    <property type="project" value="InterPro"/>
</dbReference>
<feature type="domain" description="Quinate/shikimate 5-dehydrogenase/glutamyl-tRNA reductase" evidence="3">
    <location>
        <begin position="936"/>
        <end position="1006"/>
    </location>
</feature>
<comment type="caution">
    <text evidence="6">The sequence shown here is derived from an EMBL/GenBank/DDBJ whole genome shotgun (WGS) entry which is preliminary data.</text>
</comment>
<evidence type="ECO:0000313" key="7">
    <source>
        <dbReference type="Proteomes" id="UP001281614"/>
    </source>
</evidence>
<evidence type="ECO:0000313" key="6">
    <source>
        <dbReference type="EMBL" id="KAK2772574.1"/>
    </source>
</evidence>
<dbReference type="SUPFAM" id="SSF51735">
    <property type="entry name" value="NAD(P)-binding Rossmann-fold domains"/>
    <property type="match status" value="2"/>
</dbReference>
<dbReference type="InterPro" id="IPR006151">
    <property type="entry name" value="Shikm_DH/Glu-tRNA_Rdtase"/>
</dbReference>
<evidence type="ECO:0000256" key="2">
    <source>
        <dbReference type="ARBA" id="ARBA00009349"/>
    </source>
</evidence>
<dbReference type="InterPro" id="IPR022893">
    <property type="entry name" value="Shikimate_DH_fam"/>
</dbReference>
<dbReference type="InterPro" id="IPR013785">
    <property type="entry name" value="Aldolase_TIM"/>
</dbReference>
<dbReference type="Pfam" id="PF01487">
    <property type="entry name" value="DHquinase_I"/>
    <property type="match status" value="2"/>
</dbReference>
<dbReference type="GO" id="GO:0009423">
    <property type="term" value="P:chorismate biosynthetic process"/>
    <property type="evidence" value="ECO:0007669"/>
    <property type="project" value="TreeGrafter"/>
</dbReference>
<feature type="domain" description="Shikimate dehydrogenase substrate binding N-terminal" evidence="4">
    <location>
        <begin position="538"/>
        <end position="613"/>
    </location>
</feature>
<evidence type="ECO:0000259" key="4">
    <source>
        <dbReference type="Pfam" id="PF08501"/>
    </source>
</evidence>
<dbReference type="PANTHER" id="PTHR21089:SF26">
    <property type="entry name" value="AROM POLYPEPTIDE, PUTATIVE-RELATED"/>
    <property type="match status" value="1"/>
</dbReference>
<feature type="domain" description="SDH C-terminal" evidence="5">
    <location>
        <begin position="1076"/>
        <end position="1106"/>
    </location>
</feature>
<dbReference type="CDD" id="cd01065">
    <property type="entry name" value="NAD_bind_Shikimate_DH"/>
    <property type="match status" value="1"/>
</dbReference>
<dbReference type="Gene3D" id="3.40.50.720">
    <property type="entry name" value="NAD(P)-binding Rossmann-like Domain"/>
    <property type="match status" value="3"/>
</dbReference>
<feature type="domain" description="Quinate/shikimate 5-dehydrogenase/glutamyl-tRNA reductase" evidence="3">
    <location>
        <begin position="663"/>
        <end position="709"/>
    </location>
</feature>
<evidence type="ECO:0000259" key="5">
    <source>
        <dbReference type="Pfam" id="PF18317"/>
    </source>
</evidence>
<dbReference type="Pfam" id="PF18317">
    <property type="entry name" value="SDH_C"/>
    <property type="match status" value="1"/>
</dbReference>
<dbReference type="PRINTS" id="PR01100">
    <property type="entry name" value="SHIKIMTKNASE"/>
</dbReference>
<evidence type="ECO:0000259" key="3">
    <source>
        <dbReference type="Pfam" id="PF01488"/>
    </source>
</evidence>
<dbReference type="GO" id="GO:0004764">
    <property type="term" value="F:shikimate 3-dehydrogenase (NADP+) activity"/>
    <property type="evidence" value="ECO:0007669"/>
    <property type="project" value="InterPro"/>
</dbReference>
<dbReference type="InterPro" id="IPR001381">
    <property type="entry name" value="DHquinase_I"/>
</dbReference>
<dbReference type="AlphaFoldDB" id="A0AAD9YPG6"/>
<dbReference type="EMBL" id="VYYT01000067">
    <property type="protein sequence ID" value="KAK2772574.1"/>
    <property type="molecule type" value="Genomic_DNA"/>
</dbReference>
<keyword evidence="7" id="KW-1185">Reference proteome</keyword>
<dbReference type="CDD" id="cd00502">
    <property type="entry name" value="DHQase_I"/>
    <property type="match status" value="1"/>
</dbReference>
<dbReference type="SUPFAM" id="SSF53223">
    <property type="entry name" value="Aminoacid dehydrogenase-like, N-terminal domain"/>
    <property type="match status" value="2"/>
</dbReference>
<reference evidence="6" key="1">
    <citation type="submission" date="2023-02" db="EMBL/GenBank/DDBJ databases">
        <title>Colletotrichum kahawae CIFC_Que2 genome sequencing and assembly.</title>
        <authorList>
            <person name="Baroncelli R."/>
        </authorList>
    </citation>
    <scope>NUCLEOTIDE SEQUENCE</scope>
    <source>
        <strain evidence="6">CIFC_Que2</strain>
    </source>
</reference>
<feature type="domain" description="Shikimate dehydrogenase substrate binding N-terminal" evidence="4">
    <location>
        <begin position="828"/>
        <end position="909"/>
    </location>
</feature>
<dbReference type="NCBIfam" id="TIGR01809">
    <property type="entry name" value="Shik-DH-AROM"/>
    <property type="match status" value="1"/>
</dbReference>
<protein>
    <submittedName>
        <fullName evidence="6">Quinate pathway repressor protein</fullName>
    </submittedName>
</protein>
<sequence>DWVLGGQRCRDDDRSRHHLPAWPDSFERSTFSPEANVLENIWKVMSNSSSFVSTSPGTSACYDFSDNTSLGMSPPQSSTSTPWCGFSPRAKSYNPDASIALVGIRGAGRSTLAVMASGALGFRLLDADQHFFQVTGLSRAAYKAEHGAVEYRREELRLMRTMLFDNPTRAVIACGPGAVEGTGQTWLSEYAQTHPVIYVLRDAEEIKRHLRVWDTEAISRLIYLSGPTHRSLSNFEFYNISDSYGQVADHVSGSGQQSPRSLALKRVEHDFLELLFRITNRNHHESGLYHVSHGTPSLAPERRPFTYSLTLPMMDVDNAGPLLRDINTTADVAELVISLREMRARSPNFDEPVANFISRQYYAVKRYTRLPVIFNVQFDDSCPRQDLAYYLRLIDHGLRLAPEYLCVDLSCGEQILKSIITARGTAKIIGQYTDNTVLEHGWDNPALIAHAQLAERLGCDISKSSDFKIPLIAYNTGRLGRMSCYLNQIFTPVTDPLLKSITPSPLNDTLLTIQEAQKALYSSFLLDPMYFSIYRINVLQSLSPAMHNAAFESCGMPHEYKIFQHPTVNHLRHLISDENFGGASITAPFKKEVFALVDLTSPEAQAIGAVNTLIPLRSASIDSLIDRNRTGPVAALYGDNTDWIGIHTCIRQNLSPINGVKRRTTALVVGAGGMARAAMYALLRLGVRNIFIHNRTLKHAEEMLRHFQDGQPSADTSLPADWLASPTGGVAIELSYMPLEPPLLKQVREMSDQGWIAVDGLKVLPEQGIKQFELFTARKAPGNIMRDEILKAYKLASWTRSTVCRQFLLPVMNSYTSSHEGPTKNFFIFGHNISHTLSPTLHNTGFRELGLPHHYQIHQTVSVDDTVKEIIQLDDFGGASVTFPHKLQIGRLLDSVTDFANRIGAVNTVVVDTDPTSGERRLVGDNTDWHGIKRCIAKSELQDLQSSAALVLGAGGAARAACFAIHELGISEVLIVNRTASKAYDMAINFPGIKEARVFETLEEAAADRQKRGVSVKPLRVIVACVPADDLGSEKVPTALFSGADSGVLVEMAYRPQVTGMMFVASLHEGWRIFRGVDVLEEQAYAQSELWTGRKAPIEVMRAAMQAKIKENEQAASLK</sequence>
<dbReference type="InterPro" id="IPR013708">
    <property type="entry name" value="Shikimate_DH-bd_N"/>
</dbReference>
<dbReference type="Pfam" id="PF01488">
    <property type="entry name" value="Shikimate_DH"/>
    <property type="match status" value="2"/>
</dbReference>
<dbReference type="InterPro" id="IPR031322">
    <property type="entry name" value="Shikimate/glucono_kinase"/>
</dbReference>
<organism evidence="6 7">
    <name type="scientific">Colletotrichum kahawae</name>
    <name type="common">Coffee berry disease fungus</name>
    <dbReference type="NCBI Taxonomy" id="34407"/>
    <lineage>
        <taxon>Eukaryota</taxon>
        <taxon>Fungi</taxon>
        <taxon>Dikarya</taxon>
        <taxon>Ascomycota</taxon>
        <taxon>Pezizomycotina</taxon>
        <taxon>Sordariomycetes</taxon>
        <taxon>Hypocreomycetidae</taxon>
        <taxon>Glomerellales</taxon>
        <taxon>Glomerellaceae</taxon>
        <taxon>Colletotrichum</taxon>
        <taxon>Colletotrichum gloeosporioides species complex</taxon>
    </lineage>
</organism>
<feature type="non-terminal residue" evidence="6">
    <location>
        <position position="1"/>
    </location>
</feature>
<comment type="similarity">
    <text evidence="1">In the 2nd section; belongs to the type-I 3-dehydroquinase family.</text>
</comment>
<dbReference type="PANTHER" id="PTHR21089">
    <property type="entry name" value="SHIKIMATE DEHYDROGENASE"/>
    <property type="match status" value="1"/>
</dbReference>
<dbReference type="InterPro" id="IPR010110">
    <property type="entry name" value="Shikimate_DH_AroM-type"/>
</dbReference>
<accession>A0AAD9YPG6</accession>
<dbReference type="Gene3D" id="3.40.50.10860">
    <property type="entry name" value="Leucine Dehydrogenase, chain A, domain 1"/>
    <property type="match status" value="2"/>
</dbReference>
<dbReference type="InterPro" id="IPR046346">
    <property type="entry name" value="Aminoacid_DH-like_N_sf"/>
</dbReference>
<proteinExistence type="inferred from homology"/>
<dbReference type="Pfam" id="PF01202">
    <property type="entry name" value="SKI"/>
    <property type="match status" value="1"/>
</dbReference>
<dbReference type="InterPro" id="IPR027417">
    <property type="entry name" value="P-loop_NTPase"/>
</dbReference>
<dbReference type="GO" id="GO:0003855">
    <property type="term" value="F:3-dehydroquinate dehydratase activity"/>
    <property type="evidence" value="ECO:0007669"/>
    <property type="project" value="InterPro"/>
</dbReference>
<dbReference type="Proteomes" id="UP001281614">
    <property type="component" value="Unassembled WGS sequence"/>
</dbReference>
<dbReference type="InterPro" id="IPR036291">
    <property type="entry name" value="NAD(P)-bd_dom_sf"/>
</dbReference>
<dbReference type="Gene3D" id="3.20.20.70">
    <property type="entry name" value="Aldolase class I"/>
    <property type="match status" value="1"/>
</dbReference>
<gene>
    <name evidence="6" type="ORF">CKAH01_13954</name>
</gene>